<keyword evidence="6 10" id="KW-0418">Kinase</keyword>
<dbReference type="FunFam" id="3.30.70.141:FF:000002">
    <property type="entry name" value="Nucleoside diphosphate kinase"/>
    <property type="match status" value="1"/>
</dbReference>
<evidence type="ECO:0000256" key="2">
    <source>
        <dbReference type="ARBA" id="ARBA00008142"/>
    </source>
</evidence>
<dbReference type="InterPro" id="IPR023005">
    <property type="entry name" value="Nucleoside_diP_kinase_AS"/>
</dbReference>
<protein>
    <recommendedName>
        <fullName evidence="10 13">Nucleoside diphosphate kinase</fullName>
        <shortName evidence="10">NDK</shortName>
        <shortName evidence="10">NDP kinase</shortName>
        <ecNumber evidence="10 13">2.7.4.6</ecNumber>
    </recommendedName>
    <alternativeName>
        <fullName evidence="10">Nucleoside-2-P kinase</fullName>
    </alternativeName>
</protein>
<feature type="binding site" evidence="10 11">
    <location>
        <position position="9"/>
    </location>
    <ligand>
        <name>ATP</name>
        <dbReference type="ChEBI" id="CHEBI:30616"/>
    </ligand>
</feature>
<comment type="function">
    <text evidence="8">(Microbial infection) Catalyzes the phosphorylation of dZDP to dZTP, when the bacterium is infected by a phage that produces the substrate for the synthesis of dZTP (2- amino-2'-deoxyadenosine 5'-triphosphate), which is then used by the phage as a DNA polymerase substrate.</text>
</comment>
<comment type="catalytic activity">
    <reaction evidence="9">
        <text>dZDP + ATP = dZTP + ADP</text>
        <dbReference type="Rhea" id="RHEA:67644"/>
        <dbReference type="ChEBI" id="CHEBI:30616"/>
        <dbReference type="ChEBI" id="CHEBI:172929"/>
        <dbReference type="ChEBI" id="CHEBI:172931"/>
        <dbReference type="ChEBI" id="CHEBI:456216"/>
    </reaction>
</comment>
<feature type="binding site" evidence="11">
    <location>
        <position position="111"/>
    </location>
    <ligand>
        <name>ATP</name>
        <dbReference type="ChEBI" id="CHEBI:30616"/>
    </ligand>
</feature>
<sequence length="147" mass="16792">MERTFAMLKPGVLQRRIVGEIISRLEKKGFQIVGLKMIQLTKGLAQEHYKEHLDKDFYPGMEKYITSGPVVLLVLKGINSVQILRSIVGPTFSPEAPSGTIRGDYGFSMRNIIHASDSVESAEREISIYFKDEEIIEYNDNNREWID</sequence>
<keyword evidence="10" id="KW-0963">Cytoplasm</keyword>
<evidence type="ECO:0000256" key="12">
    <source>
        <dbReference type="RuleBase" id="RU004011"/>
    </source>
</evidence>
<feature type="binding site" evidence="10 11">
    <location>
        <position position="91"/>
    </location>
    <ligand>
        <name>ATP</name>
        <dbReference type="ChEBI" id="CHEBI:30616"/>
    </ligand>
</feature>
<feature type="binding site" evidence="10 11">
    <location>
        <position position="85"/>
    </location>
    <ligand>
        <name>ATP</name>
        <dbReference type="ChEBI" id="CHEBI:30616"/>
    </ligand>
</feature>
<dbReference type="KEGG" id="sper:EW093_15660"/>
<evidence type="ECO:0000256" key="11">
    <source>
        <dbReference type="PROSITE-ProRule" id="PRU00706"/>
    </source>
</evidence>
<gene>
    <name evidence="10" type="primary">ndk</name>
    <name evidence="15" type="ORF">EW093_15660</name>
</gene>
<keyword evidence="7 10" id="KW-0067">ATP-binding</keyword>
<dbReference type="PROSITE" id="PS51374">
    <property type="entry name" value="NDPK_LIKE"/>
    <property type="match status" value="1"/>
</dbReference>
<comment type="catalytic activity">
    <reaction evidence="10 13">
        <text>a 2'-deoxyribonucleoside 5'-diphosphate + ATP = a 2'-deoxyribonucleoside 5'-triphosphate + ADP</text>
        <dbReference type="Rhea" id="RHEA:44640"/>
        <dbReference type="ChEBI" id="CHEBI:30616"/>
        <dbReference type="ChEBI" id="CHEBI:61560"/>
        <dbReference type="ChEBI" id="CHEBI:73316"/>
        <dbReference type="ChEBI" id="CHEBI:456216"/>
        <dbReference type="EC" id="2.7.4.6"/>
    </reaction>
</comment>
<accession>A0A5C1QER3</accession>
<dbReference type="PANTHER" id="PTHR11349">
    <property type="entry name" value="NUCLEOSIDE DIPHOSPHATE KINASE"/>
    <property type="match status" value="1"/>
</dbReference>
<dbReference type="PRINTS" id="PR01243">
    <property type="entry name" value="NUCDPKINASE"/>
</dbReference>
<dbReference type="HAMAP" id="MF_00451">
    <property type="entry name" value="NDP_kinase"/>
    <property type="match status" value="1"/>
</dbReference>
<feature type="binding site" evidence="10 11">
    <location>
        <position position="57"/>
    </location>
    <ligand>
        <name>ATP</name>
        <dbReference type="ChEBI" id="CHEBI:30616"/>
    </ligand>
</feature>
<keyword evidence="16" id="KW-1185">Reference proteome</keyword>
<dbReference type="OrthoDB" id="9801161at2"/>
<dbReference type="GO" id="GO:0006183">
    <property type="term" value="P:GTP biosynthetic process"/>
    <property type="evidence" value="ECO:0007669"/>
    <property type="project" value="UniProtKB-UniRule"/>
</dbReference>
<comment type="subcellular location">
    <subcellularLocation>
        <location evidence="10">Cytoplasm</location>
    </subcellularLocation>
</comment>
<evidence type="ECO:0000256" key="9">
    <source>
        <dbReference type="ARBA" id="ARBA00047945"/>
    </source>
</evidence>
<dbReference type="Proteomes" id="UP000323824">
    <property type="component" value="Chromosome"/>
</dbReference>
<keyword evidence="10" id="KW-0460">Magnesium</keyword>
<comment type="subunit">
    <text evidence="10">Homotetramer.</text>
</comment>
<dbReference type="AlphaFoldDB" id="A0A5C1QER3"/>
<organism evidence="15 16">
    <name type="scientific">Thiospirochaeta perfilievii</name>
    <dbReference type="NCBI Taxonomy" id="252967"/>
    <lineage>
        <taxon>Bacteria</taxon>
        <taxon>Pseudomonadati</taxon>
        <taxon>Spirochaetota</taxon>
        <taxon>Spirochaetia</taxon>
        <taxon>Spirochaetales</taxon>
        <taxon>Spirochaetaceae</taxon>
        <taxon>Thiospirochaeta</taxon>
    </lineage>
</organism>
<feature type="binding site" evidence="10 11">
    <location>
        <position position="102"/>
    </location>
    <ligand>
        <name>ATP</name>
        <dbReference type="ChEBI" id="CHEBI:30616"/>
    </ligand>
</feature>
<evidence type="ECO:0000259" key="14">
    <source>
        <dbReference type="SMART" id="SM00562"/>
    </source>
</evidence>
<keyword evidence="3 10" id="KW-0597">Phosphoprotein</keyword>
<evidence type="ECO:0000256" key="8">
    <source>
        <dbReference type="ARBA" id="ARBA00024802"/>
    </source>
</evidence>
<dbReference type="SUPFAM" id="SSF54919">
    <property type="entry name" value="Nucleoside diphosphate kinase, NDK"/>
    <property type="match status" value="1"/>
</dbReference>
<comment type="similarity">
    <text evidence="2 10 11 12">Belongs to the NDK family.</text>
</comment>
<evidence type="ECO:0000256" key="10">
    <source>
        <dbReference type="HAMAP-Rule" id="MF_00451"/>
    </source>
</evidence>
<evidence type="ECO:0000256" key="6">
    <source>
        <dbReference type="ARBA" id="ARBA00022777"/>
    </source>
</evidence>
<dbReference type="CDD" id="cd04413">
    <property type="entry name" value="NDPk_I"/>
    <property type="match status" value="1"/>
</dbReference>
<reference evidence="15 16" key="2">
    <citation type="submission" date="2019-09" db="EMBL/GenBank/DDBJ databases">
        <title>Complete Genome Sequence and Methylome Analysis of free living Spirochaetas.</title>
        <authorList>
            <person name="Leshcheva N."/>
            <person name="Mikheeva N."/>
        </authorList>
    </citation>
    <scope>NUCLEOTIDE SEQUENCE [LARGE SCALE GENOMIC DNA]</scope>
    <source>
        <strain evidence="15 16">P</strain>
    </source>
</reference>
<dbReference type="InterPro" id="IPR001564">
    <property type="entry name" value="Nucleoside_diP_kinase"/>
</dbReference>
<reference evidence="15 16" key="1">
    <citation type="submission" date="2019-02" db="EMBL/GenBank/DDBJ databases">
        <authorList>
            <person name="Fomenkov A."/>
            <person name="Dubinina G."/>
            <person name="Grabovich M."/>
            <person name="Vincze T."/>
            <person name="Roberts R.J."/>
        </authorList>
    </citation>
    <scope>NUCLEOTIDE SEQUENCE [LARGE SCALE GENOMIC DNA]</scope>
    <source>
        <strain evidence="15 16">P</strain>
    </source>
</reference>
<proteinExistence type="inferred from homology"/>
<comment type="caution">
    <text evidence="10">Lacks conserved residue(s) required for the propagation of feature annotation.</text>
</comment>
<name>A0A5C1QER3_9SPIO</name>
<dbReference type="InterPro" id="IPR036850">
    <property type="entry name" value="NDK-like_dom_sf"/>
</dbReference>
<dbReference type="RefSeq" id="WP_149569295.1">
    <property type="nucleotide sequence ID" value="NZ_CP035807.1"/>
</dbReference>
<comment type="cofactor">
    <cofactor evidence="1 10">
        <name>Mg(2+)</name>
        <dbReference type="ChEBI" id="CHEBI:18420"/>
    </cofactor>
</comment>
<evidence type="ECO:0000256" key="3">
    <source>
        <dbReference type="ARBA" id="ARBA00022553"/>
    </source>
</evidence>
<dbReference type="Gene3D" id="3.30.70.141">
    <property type="entry name" value="Nucleoside diphosphate kinase-like domain"/>
    <property type="match status" value="1"/>
</dbReference>
<dbReference type="PROSITE" id="PS00469">
    <property type="entry name" value="NDPK"/>
    <property type="match status" value="1"/>
</dbReference>
<evidence type="ECO:0000256" key="13">
    <source>
        <dbReference type="RuleBase" id="RU004013"/>
    </source>
</evidence>
<evidence type="ECO:0000313" key="15">
    <source>
        <dbReference type="EMBL" id="QEN06061.1"/>
    </source>
</evidence>
<dbReference type="GO" id="GO:0004550">
    <property type="term" value="F:nucleoside diphosphate kinase activity"/>
    <property type="evidence" value="ECO:0007669"/>
    <property type="project" value="UniProtKB-UniRule"/>
</dbReference>
<dbReference type="GO" id="GO:0005524">
    <property type="term" value="F:ATP binding"/>
    <property type="evidence" value="ECO:0007669"/>
    <property type="project" value="UniProtKB-UniRule"/>
</dbReference>
<keyword evidence="4 10" id="KW-0808">Transferase</keyword>
<dbReference type="NCBIfam" id="NF001908">
    <property type="entry name" value="PRK00668.1"/>
    <property type="match status" value="1"/>
</dbReference>
<keyword evidence="10" id="KW-0479">Metal-binding</keyword>
<dbReference type="InterPro" id="IPR034907">
    <property type="entry name" value="NDK-like_dom"/>
</dbReference>
<evidence type="ECO:0000256" key="5">
    <source>
        <dbReference type="ARBA" id="ARBA00022741"/>
    </source>
</evidence>
<dbReference type="Pfam" id="PF00334">
    <property type="entry name" value="NDK"/>
    <property type="match status" value="1"/>
</dbReference>
<keyword evidence="10" id="KW-0546">Nucleotide metabolism</keyword>
<dbReference type="SMART" id="SM00562">
    <property type="entry name" value="NDK"/>
    <property type="match status" value="1"/>
</dbReference>
<evidence type="ECO:0000256" key="7">
    <source>
        <dbReference type="ARBA" id="ARBA00022840"/>
    </source>
</evidence>
<dbReference type="GO" id="GO:0006241">
    <property type="term" value="P:CTP biosynthetic process"/>
    <property type="evidence" value="ECO:0007669"/>
    <property type="project" value="UniProtKB-UniRule"/>
</dbReference>
<dbReference type="GO" id="GO:0005737">
    <property type="term" value="C:cytoplasm"/>
    <property type="evidence" value="ECO:0007669"/>
    <property type="project" value="UniProtKB-SubCell"/>
</dbReference>
<feature type="active site" description="Pros-phosphohistidine intermediate" evidence="10 11">
    <location>
        <position position="114"/>
    </location>
</feature>
<dbReference type="GO" id="GO:0046872">
    <property type="term" value="F:metal ion binding"/>
    <property type="evidence" value="ECO:0007669"/>
    <property type="project" value="UniProtKB-KW"/>
</dbReference>
<comment type="function">
    <text evidence="10">Major role in the synthesis of nucleoside triphosphates other than ATP. The ATP gamma phosphate is transferred to the NDP beta phosphate via a ping-pong mechanism, using a phosphorylated active-site intermediate.</text>
</comment>
<dbReference type="EC" id="2.7.4.6" evidence="10 13"/>
<comment type="catalytic activity">
    <reaction evidence="10">
        <text>a ribonucleoside 5'-diphosphate + ATP = a ribonucleoside 5'-triphosphate + ADP</text>
        <dbReference type="Rhea" id="RHEA:18113"/>
        <dbReference type="ChEBI" id="CHEBI:30616"/>
        <dbReference type="ChEBI" id="CHEBI:57930"/>
        <dbReference type="ChEBI" id="CHEBI:61557"/>
        <dbReference type="ChEBI" id="CHEBI:456216"/>
        <dbReference type="EC" id="2.7.4.6"/>
    </reaction>
</comment>
<evidence type="ECO:0000256" key="4">
    <source>
        <dbReference type="ARBA" id="ARBA00022679"/>
    </source>
</evidence>
<evidence type="ECO:0000313" key="16">
    <source>
        <dbReference type="Proteomes" id="UP000323824"/>
    </source>
</evidence>
<dbReference type="GO" id="GO:0006228">
    <property type="term" value="P:UTP biosynthetic process"/>
    <property type="evidence" value="ECO:0007669"/>
    <property type="project" value="UniProtKB-UniRule"/>
</dbReference>
<feature type="domain" description="Nucleoside diphosphate kinase-like" evidence="14">
    <location>
        <begin position="1"/>
        <end position="137"/>
    </location>
</feature>
<dbReference type="EMBL" id="CP035807">
    <property type="protein sequence ID" value="QEN06061.1"/>
    <property type="molecule type" value="Genomic_DNA"/>
</dbReference>
<keyword evidence="5 10" id="KW-0547">Nucleotide-binding</keyword>
<evidence type="ECO:0000256" key="1">
    <source>
        <dbReference type="ARBA" id="ARBA00001946"/>
    </source>
</evidence>